<evidence type="ECO:0000256" key="1">
    <source>
        <dbReference type="SAM" id="MobiDB-lite"/>
    </source>
</evidence>
<evidence type="ECO:0000313" key="3">
    <source>
        <dbReference type="Proteomes" id="UP001497516"/>
    </source>
</evidence>
<accession>A0AAV2FKD3</accession>
<protein>
    <submittedName>
        <fullName evidence="2">Uncharacterized protein</fullName>
    </submittedName>
</protein>
<keyword evidence="3" id="KW-1185">Reference proteome</keyword>
<feature type="compositionally biased region" description="Polar residues" evidence="1">
    <location>
        <begin position="32"/>
        <end position="42"/>
    </location>
</feature>
<feature type="region of interest" description="Disordered" evidence="1">
    <location>
        <begin position="192"/>
        <end position="213"/>
    </location>
</feature>
<dbReference type="AlphaFoldDB" id="A0AAV2FKD3"/>
<gene>
    <name evidence="2" type="ORF">LTRI10_LOCUS38670</name>
</gene>
<feature type="compositionally biased region" description="Acidic residues" evidence="1">
    <location>
        <begin position="55"/>
        <end position="76"/>
    </location>
</feature>
<reference evidence="2 3" key="1">
    <citation type="submission" date="2024-04" db="EMBL/GenBank/DDBJ databases">
        <authorList>
            <person name="Fracassetti M."/>
        </authorList>
    </citation>
    <scope>NUCLEOTIDE SEQUENCE [LARGE SCALE GENOMIC DNA]</scope>
</reference>
<proteinExistence type="predicted"/>
<name>A0AAV2FKD3_9ROSI</name>
<dbReference type="Proteomes" id="UP001497516">
    <property type="component" value="Chromosome 6"/>
</dbReference>
<organism evidence="2 3">
    <name type="scientific">Linum trigynum</name>
    <dbReference type="NCBI Taxonomy" id="586398"/>
    <lineage>
        <taxon>Eukaryota</taxon>
        <taxon>Viridiplantae</taxon>
        <taxon>Streptophyta</taxon>
        <taxon>Embryophyta</taxon>
        <taxon>Tracheophyta</taxon>
        <taxon>Spermatophyta</taxon>
        <taxon>Magnoliopsida</taxon>
        <taxon>eudicotyledons</taxon>
        <taxon>Gunneridae</taxon>
        <taxon>Pentapetalae</taxon>
        <taxon>rosids</taxon>
        <taxon>fabids</taxon>
        <taxon>Malpighiales</taxon>
        <taxon>Linaceae</taxon>
        <taxon>Linum</taxon>
    </lineage>
</organism>
<evidence type="ECO:0000313" key="2">
    <source>
        <dbReference type="EMBL" id="CAL1398437.1"/>
    </source>
</evidence>
<sequence>MEVAIVTARIQDVDVDVTTSEDGGMRNRVAVSGQQKLENPRTSYKDSFLGNGPPPEEEEDFGDALMSDESEGEDAKDDPFCPMIQIKKKTDARVRRHWGRAITFWILGKTLPFAFVQRRILSMWAKTGGVKMGDIGKKYFQAMFDSQLDYNRALYGGRGRLAITMLFPSRGGSILIRILILSSKPHFGCASPDSHSHISMRKSSKTSKASWAG</sequence>
<dbReference type="EMBL" id="OZ034819">
    <property type="protein sequence ID" value="CAL1398437.1"/>
    <property type="molecule type" value="Genomic_DNA"/>
</dbReference>
<feature type="region of interest" description="Disordered" evidence="1">
    <location>
        <begin position="32"/>
        <end position="79"/>
    </location>
</feature>